<dbReference type="AlphaFoldDB" id="A0A915DCZ2"/>
<proteinExistence type="predicted"/>
<accession>A0A915DCZ2</accession>
<sequence length="144" mass="16108">MCMETNSSSQCVGRSMGLHSHCTDKVEIEVRKIKSKVRDTARQDQSTPRQIFADVMGNASEAAAARLDSKDISKLVYYHRQNEDPKSSCNPAMMVILSELMSYLNKPFVMHDTGPSVRRIIVFSTSKLLQILNIGGLMGHSIWC</sequence>
<organism evidence="1 2">
    <name type="scientific">Ditylenchus dipsaci</name>
    <dbReference type="NCBI Taxonomy" id="166011"/>
    <lineage>
        <taxon>Eukaryota</taxon>
        <taxon>Metazoa</taxon>
        <taxon>Ecdysozoa</taxon>
        <taxon>Nematoda</taxon>
        <taxon>Chromadorea</taxon>
        <taxon>Rhabditida</taxon>
        <taxon>Tylenchina</taxon>
        <taxon>Tylenchomorpha</taxon>
        <taxon>Sphaerularioidea</taxon>
        <taxon>Anguinidae</taxon>
        <taxon>Anguininae</taxon>
        <taxon>Ditylenchus</taxon>
    </lineage>
</organism>
<name>A0A915DCZ2_9BILA</name>
<protein>
    <submittedName>
        <fullName evidence="2">Uncharacterized protein</fullName>
    </submittedName>
</protein>
<dbReference type="WBParaSite" id="jg18600">
    <property type="protein sequence ID" value="jg18600"/>
    <property type="gene ID" value="jg18600"/>
</dbReference>
<evidence type="ECO:0000313" key="1">
    <source>
        <dbReference type="Proteomes" id="UP000887574"/>
    </source>
</evidence>
<dbReference type="Proteomes" id="UP000887574">
    <property type="component" value="Unplaced"/>
</dbReference>
<keyword evidence="1" id="KW-1185">Reference proteome</keyword>
<evidence type="ECO:0000313" key="2">
    <source>
        <dbReference type="WBParaSite" id="jg18600"/>
    </source>
</evidence>
<reference evidence="2" key="1">
    <citation type="submission" date="2022-11" db="UniProtKB">
        <authorList>
            <consortium name="WormBaseParasite"/>
        </authorList>
    </citation>
    <scope>IDENTIFICATION</scope>
</reference>